<dbReference type="InParanoid" id="A0A507AHF8"/>
<organism evidence="1 2">
    <name type="scientific">Thyridium curvatum</name>
    <dbReference type="NCBI Taxonomy" id="1093900"/>
    <lineage>
        <taxon>Eukaryota</taxon>
        <taxon>Fungi</taxon>
        <taxon>Dikarya</taxon>
        <taxon>Ascomycota</taxon>
        <taxon>Pezizomycotina</taxon>
        <taxon>Sordariomycetes</taxon>
        <taxon>Sordariomycetidae</taxon>
        <taxon>Thyridiales</taxon>
        <taxon>Thyridiaceae</taxon>
        <taxon>Thyridium</taxon>
    </lineage>
</organism>
<name>A0A507AHF8_9PEZI</name>
<dbReference type="RefSeq" id="XP_030991106.1">
    <property type="nucleotide sequence ID" value="XM_031144404.1"/>
</dbReference>
<dbReference type="Proteomes" id="UP000319257">
    <property type="component" value="Unassembled WGS sequence"/>
</dbReference>
<evidence type="ECO:0000313" key="2">
    <source>
        <dbReference type="Proteomes" id="UP000319257"/>
    </source>
</evidence>
<dbReference type="OrthoDB" id="5189481at2759"/>
<dbReference type="EMBL" id="SKBQ01000068">
    <property type="protein sequence ID" value="TPX09395.1"/>
    <property type="molecule type" value="Genomic_DNA"/>
</dbReference>
<keyword evidence="2" id="KW-1185">Reference proteome</keyword>
<reference evidence="1 2" key="1">
    <citation type="submission" date="2019-06" db="EMBL/GenBank/DDBJ databases">
        <title>Draft genome sequence of the filamentous fungus Phialemoniopsis curvata isolated from diesel fuel.</title>
        <authorList>
            <person name="Varaljay V.A."/>
            <person name="Lyon W.J."/>
            <person name="Crouch A.L."/>
            <person name="Drake C.E."/>
            <person name="Hollomon J.M."/>
            <person name="Nadeau L.J."/>
            <person name="Nunn H.S."/>
            <person name="Stevenson B.S."/>
            <person name="Bojanowski C.L."/>
            <person name="Crookes-Goodson W.J."/>
        </authorList>
    </citation>
    <scope>NUCLEOTIDE SEQUENCE [LARGE SCALE GENOMIC DNA]</scope>
    <source>
        <strain evidence="1 2">D216</strain>
    </source>
</reference>
<accession>A0A507AHF8</accession>
<dbReference type="GeneID" id="41976886"/>
<sequence length="103" mass="11664">MNSEDEAQMGNGEVIIYKGRRGLSANLTQMSAIVQDVKKVDTSIDEDFGEHSVSRVLNRRKIQPWKNTYKANPEDVPTTASLHDKPWFRAEQLEEDYDAHSGA</sequence>
<evidence type="ECO:0000313" key="1">
    <source>
        <dbReference type="EMBL" id="TPX09395.1"/>
    </source>
</evidence>
<comment type="caution">
    <text evidence="1">The sequence shown here is derived from an EMBL/GenBank/DDBJ whole genome shotgun (WGS) entry which is preliminary data.</text>
</comment>
<proteinExistence type="predicted"/>
<dbReference type="AlphaFoldDB" id="A0A507AHF8"/>
<protein>
    <submittedName>
        <fullName evidence="1">Uncharacterized protein</fullName>
    </submittedName>
</protein>
<gene>
    <name evidence="1" type="ORF">E0L32_009439</name>
</gene>